<name>A0A2V0NWK4_9CHLO</name>
<accession>A0A2V0NWK4</accession>
<dbReference type="EMBL" id="BDRX01000008">
    <property type="protein sequence ID" value="GBF89195.1"/>
    <property type="molecule type" value="Genomic_DNA"/>
</dbReference>
<dbReference type="InterPro" id="IPR013978">
    <property type="entry name" value="MEKHLA"/>
</dbReference>
<evidence type="ECO:0000259" key="2">
    <source>
        <dbReference type="Pfam" id="PF08670"/>
    </source>
</evidence>
<dbReference type="AlphaFoldDB" id="A0A2V0NWK4"/>
<dbReference type="OrthoDB" id="10266517at2759"/>
<feature type="compositionally biased region" description="Low complexity" evidence="1">
    <location>
        <begin position="1"/>
        <end position="19"/>
    </location>
</feature>
<feature type="domain" description="MEKHLA" evidence="2">
    <location>
        <begin position="81"/>
        <end position="220"/>
    </location>
</feature>
<reference evidence="3 4" key="1">
    <citation type="journal article" date="2018" name="Sci. Rep.">
        <title>Raphidocelis subcapitata (=Pseudokirchneriella subcapitata) provides an insight into genome evolution and environmental adaptations in the Sphaeropleales.</title>
        <authorList>
            <person name="Suzuki S."/>
            <person name="Yamaguchi H."/>
            <person name="Nakajima N."/>
            <person name="Kawachi M."/>
        </authorList>
    </citation>
    <scope>NUCLEOTIDE SEQUENCE [LARGE SCALE GENOMIC DNA]</scope>
    <source>
        <strain evidence="3 4">NIES-35</strain>
    </source>
</reference>
<dbReference type="SUPFAM" id="SSF55785">
    <property type="entry name" value="PYP-like sensor domain (PAS domain)"/>
    <property type="match status" value="1"/>
</dbReference>
<sequence>MLLHRAPFASAARAAAPPRHALRVQAAKKGGGGKDKKGGGPKKAGGALADLMKKREAATGGEAQLATPVQYADPEVSMLLLSICDSYWRAYKEVLMPVELKQLPEAVYKAPFVCLAHNKFEEGVSDPQFVYANRAALRLFEGTWDDIVGLPSRMSADDTVQEERNSLLQQAADSGAISNYEGWRRSLKGKRFKIRGVRLFNVKLLTGELYGQAVVFNEYEEEDGTVVTVVGEEPPPPELPPTEEELAAAAAAIEAQAAAVRALKEERGLTNKDAEVVAAVAELKARKDAAAALQRKWEEMVGGTMEDEGEEEEP</sequence>
<gene>
    <name evidence="3" type="ORF">Rsub_01912</name>
</gene>
<evidence type="ECO:0000256" key="1">
    <source>
        <dbReference type="SAM" id="MobiDB-lite"/>
    </source>
</evidence>
<dbReference type="Pfam" id="PF08670">
    <property type="entry name" value="MEKHLA"/>
    <property type="match status" value="1"/>
</dbReference>
<dbReference type="InterPro" id="IPR035965">
    <property type="entry name" value="PAS-like_dom_sf"/>
</dbReference>
<dbReference type="InParanoid" id="A0A2V0NWK4"/>
<organism evidence="3 4">
    <name type="scientific">Raphidocelis subcapitata</name>
    <dbReference type="NCBI Taxonomy" id="307507"/>
    <lineage>
        <taxon>Eukaryota</taxon>
        <taxon>Viridiplantae</taxon>
        <taxon>Chlorophyta</taxon>
        <taxon>core chlorophytes</taxon>
        <taxon>Chlorophyceae</taxon>
        <taxon>CS clade</taxon>
        <taxon>Sphaeropleales</taxon>
        <taxon>Selenastraceae</taxon>
        <taxon>Raphidocelis</taxon>
    </lineage>
</organism>
<proteinExistence type="predicted"/>
<evidence type="ECO:0000313" key="4">
    <source>
        <dbReference type="Proteomes" id="UP000247498"/>
    </source>
</evidence>
<comment type="caution">
    <text evidence="3">The sequence shown here is derived from an EMBL/GenBank/DDBJ whole genome shotgun (WGS) entry which is preliminary data.</text>
</comment>
<feature type="region of interest" description="Disordered" evidence="1">
    <location>
        <begin position="25"/>
        <end position="46"/>
    </location>
</feature>
<dbReference type="Proteomes" id="UP000247498">
    <property type="component" value="Unassembled WGS sequence"/>
</dbReference>
<protein>
    <recommendedName>
        <fullName evidence="2">MEKHLA domain-containing protein</fullName>
    </recommendedName>
</protein>
<keyword evidence="4" id="KW-1185">Reference proteome</keyword>
<evidence type="ECO:0000313" key="3">
    <source>
        <dbReference type="EMBL" id="GBF89195.1"/>
    </source>
</evidence>
<feature type="region of interest" description="Disordered" evidence="1">
    <location>
        <begin position="1"/>
        <end position="20"/>
    </location>
</feature>